<dbReference type="WBParaSite" id="Gr19_v10_g5197.t1">
    <property type="protein sequence ID" value="Gr19_v10_g5197.t1"/>
    <property type="gene ID" value="Gr19_v10_g5197"/>
</dbReference>
<organism evidence="1 2">
    <name type="scientific">Globodera rostochiensis</name>
    <name type="common">Golden nematode worm</name>
    <name type="synonym">Heterodera rostochiensis</name>
    <dbReference type="NCBI Taxonomy" id="31243"/>
    <lineage>
        <taxon>Eukaryota</taxon>
        <taxon>Metazoa</taxon>
        <taxon>Ecdysozoa</taxon>
        <taxon>Nematoda</taxon>
        <taxon>Chromadorea</taxon>
        <taxon>Rhabditida</taxon>
        <taxon>Tylenchina</taxon>
        <taxon>Tylenchomorpha</taxon>
        <taxon>Tylenchoidea</taxon>
        <taxon>Heteroderidae</taxon>
        <taxon>Heteroderinae</taxon>
        <taxon>Globodera</taxon>
    </lineage>
</organism>
<accession>A0A914HZE6</accession>
<protein>
    <submittedName>
        <fullName evidence="2">Uncharacterized protein</fullName>
    </submittedName>
</protein>
<sequence>MQERNCRVGPKRLGRNVWAGAESWAETSGRNVWDRNVWANVRGRSPRAERRPN</sequence>
<name>A0A914HZE6_GLORO</name>
<dbReference type="AlphaFoldDB" id="A0A914HZE6"/>
<proteinExistence type="predicted"/>
<evidence type="ECO:0000313" key="2">
    <source>
        <dbReference type="WBParaSite" id="Gr19_v10_g5197.t1"/>
    </source>
</evidence>
<evidence type="ECO:0000313" key="1">
    <source>
        <dbReference type="Proteomes" id="UP000887572"/>
    </source>
</evidence>
<reference evidence="2" key="1">
    <citation type="submission" date="2022-11" db="UniProtKB">
        <authorList>
            <consortium name="WormBaseParasite"/>
        </authorList>
    </citation>
    <scope>IDENTIFICATION</scope>
</reference>
<keyword evidence="1" id="KW-1185">Reference proteome</keyword>
<dbReference type="Proteomes" id="UP000887572">
    <property type="component" value="Unplaced"/>
</dbReference>